<dbReference type="SUPFAM" id="SSF47413">
    <property type="entry name" value="lambda repressor-like DNA-binding domains"/>
    <property type="match status" value="1"/>
</dbReference>
<dbReference type="CDD" id="cd06267">
    <property type="entry name" value="PBP1_LacI_sugar_binding-like"/>
    <property type="match status" value="1"/>
</dbReference>
<dbReference type="Pfam" id="PF13377">
    <property type="entry name" value="Peripla_BP_3"/>
    <property type="match status" value="1"/>
</dbReference>
<evidence type="ECO:0000256" key="1">
    <source>
        <dbReference type="ARBA" id="ARBA00023015"/>
    </source>
</evidence>
<dbReference type="Proteomes" id="UP001347146">
    <property type="component" value="Unassembled WGS sequence"/>
</dbReference>
<evidence type="ECO:0000256" key="3">
    <source>
        <dbReference type="ARBA" id="ARBA00023163"/>
    </source>
</evidence>
<protein>
    <submittedName>
        <fullName evidence="5">LacI family DNA-binding transcriptional regulator</fullName>
    </submittedName>
</protein>
<dbReference type="InterPro" id="IPR028082">
    <property type="entry name" value="Peripla_BP_I"/>
</dbReference>
<dbReference type="SUPFAM" id="SSF53822">
    <property type="entry name" value="Periplasmic binding protein-like I"/>
    <property type="match status" value="1"/>
</dbReference>
<dbReference type="RefSeq" id="WP_330435615.1">
    <property type="nucleotide sequence ID" value="NZ_JAZDUF010000008.1"/>
</dbReference>
<evidence type="ECO:0000259" key="4">
    <source>
        <dbReference type="PROSITE" id="PS50932"/>
    </source>
</evidence>
<keyword evidence="6" id="KW-1185">Reference proteome</keyword>
<evidence type="ECO:0000313" key="6">
    <source>
        <dbReference type="Proteomes" id="UP001347146"/>
    </source>
</evidence>
<dbReference type="Gene3D" id="3.40.50.2300">
    <property type="match status" value="2"/>
</dbReference>
<organism evidence="5 6">
    <name type="scientific">Gordonia sesuvii</name>
    <dbReference type="NCBI Taxonomy" id="3116777"/>
    <lineage>
        <taxon>Bacteria</taxon>
        <taxon>Bacillati</taxon>
        <taxon>Actinomycetota</taxon>
        <taxon>Actinomycetes</taxon>
        <taxon>Mycobacteriales</taxon>
        <taxon>Gordoniaceae</taxon>
        <taxon>Gordonia</taxon>
    </lineage>
</organism>
<accession>A0ABU7MIK7</accession>
<dbReference type="PROSITE" id="PS50932">
    <property type="entry name" value="HTH_LACI_2"/>
    <property type="match status" value="1"/>
</dbReference>
<sequence>MTDSGTHDDSGPQVRARPTMADIAAHVGVSRQLVSLVMRGQPGASPSTRQKITAAAEELGYHPDGAARLLRRTRSGLLGVLFTAEHPFELALVENMYPAVAESGYAITLGTIAPTHEVPEALDEMLSSRIEALVLVGPELPPHRLTSLAAQMPIVEVGRHRGAAGIDAVYSDGAAGMSLAVDHLVDLGHRRIVHIDGGTMPGAADRRRGYVNAMTTRGYAAEIQIIDGDYTEMSGYSAAQQLLEWPERPTAVVAANDRCALGVLGTLVRAGISVPGDISVTGYDDDRTSRLPFVDLTTVRQDAAEIARRAVESIVERLAGERADAVEIVVAPDLCVRGSTAAVSSGAH</sequence>
<keyword evidence="3" id="KW-0804">Transcription</keyword>
<dbReference type="CDD" id="cd01392">
    <property type="entry name" value="HTH_LacI"/>
    <property type="match status" value="1"/>
</dbReference>
<dbReference type="EMBL" id="JAZDUF010000008">
    <property type="protein sequence ID" value="MEE3852934.1"/>
    <property type="molecule type" value="Genomic_DNA"/>
</dbReference>
<reference evidence="5 6" key="1">
    <citation type="submission" date="2024-01" db="EMBL/GenBank/DDBJ databases">
        <title>Draft genome sequence of Gordonia sp. LSe1-13.</title>
        <authorList>
            <person name="Suphannarot A."/>
            <person name="Mingma R."/>
        </authorList>
    </citation>
    <scope>NUCLEOTIDE SEQUENCE [LARGE SCALE GENOMIC DNA]</scope>
    <source>
        <strain evidence="5 6">LSe1-13</strain>
    </source>
</reference>
<keyword evidence="2 5" id="KW-0238">DNA-binding</keyword>
<dbReference type="InterPro" id="IPR010982">
    <property type="entry name" value="Lambda_DNA-bd_dom_sf"/>
</dbReference>
<evidence type="ECO:0000313" key="5">
    <source>
        <dbReference type="EMBL" id="MEE3852934.1"/>
    </source>
</evidence>
<dbReference type="InterPro" id="IPR046335">
    <property type="entry name" value="LacI/GalR-like_sensor"/>
</dbReference>
<comment type="caution">
    <text evidence="5">The sequence shown here is derived from an EMBL/GenBank/DDBJ whole genome shotgun (WGS) entry which is preliminary data.</text>
</comment>
<proteinExistence type="predicted"/>
<evidence type="ECO:0000256" key="2">
    <source>
        <dbReference type="ARBA" id="ARBA00023125"/>
    </source>
</evidence>
<dbReference type="PANTHER" id="PTHR30146">
    <property type="entry name" value="LACI-RELATED TRANSCRIPTIONAL REPRESSOR"/>
    <property type="match status" value="1"/>
</dbReference>
<dbReference type="Gene3D" id="1.10.260.40">
    <property type="entry name" value="lambda repressor-like DNA-binding domains"/>
    <property type="match status" value="1"/>
</dbReference>
<dbReference type="PANTHER" id="PTHR30146:SF109">
    <property type="entry name" value="HTH-TYPE TRANSCRIPTIONAL REGULATOR GALS"/>
    <property type="match status" value="1"/>
</dbReference>
<dbReference type="SMART" id="SM00354">
    <property type="entry name" value="HTH_LACI"/>
    <property type="match status" value="1"/>
</dbReference>
<keyword evidence="1" id="KW-0805">Transcription regulation</keyword>
<gene>
    <name evidence="5" type="ORF">VZC37_21535</name>
</gene>
<dbReference type="GO" id="GO:0003677">
    <property type="term" value="F:DNA binding"/>
    <property type="evidence" value="ECO:0007669"/>
    <property type="project" value="UniProtKB-KW"/>
</dbReference>
<name>A0ABU7MIK7_9ACTN</name>
<dbReference type="InterPro" id="IPR000843">
    <property type="entry name" value="HTH_LacI"/>
</dbReference>
<feature type="domain" description="HTH lacI-type" evidence="4">
    <location>
        <begin position="18"/>
        <end position="72"/>
    </location>
</feature>
<dbReference type="Pfam" id="PF00356">
    <property type="entry name" value="LacI"/>
    <property type="match status" value="1"/>
</dbReference>